<dbReference type="InterPro" id="IPR036291">
    <property type="entry name" value="NAD(P)-bd_dom_sf"/>
</dbReference>
<dbReference type="PANTHER" id="PTHR43975">
    <property type="entry name" value="ZGC:101858"/>
    <property type="match status" value="1"/>
</dbReference>
<comment type="caution">
    <text evidence="2">The sequence shown here is derived from an EMBL/GenBank/DDBJ whole genome shotgun (WGS) entry which is preliminary data.</text>
</comment>
<dbReference type="AlphaFoldDB" id="A0A1E5XPZ0"/>
<dbReference type="PRINTS" id="PR00081">
    <property type="entry name" value="GDHRDH"/>
</dbReference>
<dbReference type="EMBL" id="LAJE02000192">
    <property type="protein sequence ID" value="OEO30667.1"/>
    <property type="molecule type" value="Genomic_DNA"/>
</dbReference>
<dbReference type="Gene3D" id="3.40.50.720">
    <property type="entry name" value="NAD(P)-binding Rossmann-like Domain"/>
    <property type="match status" value="1"/>
</dbReference>
<comment type="similarity">
    <text evidence="1">Belongs to the short-chain dehydrogenases/reductases (SDR) family.</text>
</comment>
<dbReference type="PRINTS" id="PR00080">
    <property type="entry name" value="SDRFAMILY"/>
</dbReference>
<dbReference type="InterPro" id="IPR002347">
    <property type="entry name" value="SDR_fam"/>
</dbReference>
<dbReference type="Pfam" id="PF00106">
    <property type="entry name" value="adh_short"/>
    <property type="match status" value="1"/>
</dbReference>
<evidence type="ECO:0000313" key="2">
    <source>
        <dbReference type="EMBL" id="OEO30667.1"/>
    </source>
</evidence>
<dbReference type="OrthoDB" id="9810734at2"/>
<dbReference type="SUPFAM" id="SSF51735">
    <property type="entry name" value="NAD(P)-binding Rossmann-fold domains"/>
    <property type="match status" value="1"/>
</dbReference>
<proteinExistence type="inferred from homology"/>
<organism evidence="2 3">
    <name type="scientific">Devosia insulae DS-56</name>
    <dbReference type="NCBI Taxonomy" id="1116389"/>
    <lineage>
        <taxon>Bacteria</taxon>
        <taxon>Pseudomonadati</taxon>
        <taxon>Pseudomonadota</taxon>
        <taxon>Alphaproteobacteria</taxon>
        <taxon>Hyphomicrobiales</taxon>
        <taxon>Devosiaceae</taxon>
        <taxon>Devosia</taxon>
    </lineage>
</organism>
<name>A0A1E5XPZ0_9HYPH</name>
<gene>
    <name evidence="2" type="ORF">VW23_020100</name>
</gene>
<reference evidence="2 3" key="1">
    <citation type="journal article" date="2015" name="Genome Announc.">
        <title>Genome Assemblies of Three Soil-Associated Devosia species: D. insulae, D. limi, and D. soli.</title>
        <authorList>
            <person name="Hassan Y.I."/>
            <person name="Lepp D."/>
            <person name="Zhou T."/>
        </authorList>
    </citation>
    <scope>NUCLEOTIDE SEQUENCE [LARGE SCALE GENOMIC DNA]</scope>
    <source>
        <strain evidence="2 3">DS-56</strain>
    </source>
</reference>
<dbReference type="PANTHER" id="PTHR43975:SF2">
    <property type="entry name" value="EG:BACR7A4.14 PROTEIN-RELATED"/>
    <property type="match status" value="1"/>
</dbReference>
<evidence type="ECO:0008006" key="4">
    <source>
        <dbReference type="Google" id="ProtNLM"/>
    </source>
</evidence>
<dbReference type="Proteomes" id="UP000095463">
    <property type="component" value="Unassembled WGS sequence"/>
</dbReference>
<evidence type="ECO:0000313" key="3">
    <source>
        <dbReference type="Proteomes" id="UP000095463"/>
    </source>
</evidence>
<accession>A0A1E5XPZ0</accession>
<protein>
    <recommendedName>
        <fullName evidence="4">Short-chain dehydrogenase</fullName>
    </recommendedName>
</protein>
<keyword evidence="3" id="KW-1185">Reference proteome</keyword>
<evidence type="ECO:0000256" key="1">
    <source>
        <dbReference type="RuleBase" id="RU000363"/>
    </source>
</evidence>
<sequence length="252" mass="25805">MSASLQGKVALVTGARAGLGAAIVLALAELGATVIASGRKAGDCAEIVAAVVAKGGKASELVLDVGDLAAIPERAAAALALHGRIDILVNNAATIDPMAKLSVLDPLAFDRSLTVNVSGPAALVAALWPNLKGGRVVNVVSGAANHAMSGWSAYCAGKAALMMLTRSIELEGAEIGLRGFAFAPGLVDTDMQAAIRAARINQISDVPRENLQPPERPARVIAWLASGVADDLAGQYVDIRQDGLMERVQQSE</sequence>
<dbReference type="RefSeq" id="WP_084646098.1">
    <property type="nucleotide sequence ID" value="NZ_LAJE02000192.1"/>
</dbReference>